<evidence type="ECO:0000256" key="1">
    <source>
        <dbReference type="SAM" id="MobiDB-lite"/>
    </source>
</evidence>
<sequence>MTGNTARGAGIPCHGRGRTEPRNPVGAACRDEPAEFRDAGIRAGVVRRSTGATDVSAALTGIAPDPGGPGQREQAERLLGRVLDGPVAAPGRSTALAPVPRGTGPGYPCRDHSSSDVTQRVGRRCPPGVRGM</sequence>
<comment type="caution">
    <text evidence="2">The sequence shown here is derived from an EMBL/GenBank/DDBJ whole genome shotgun (WGS) entry which is preliminary data.</text>
</comment>
<evidence type="ECO:0000313" key="3">
    <source>
        <dbReference type="Proteomes" id="UP000619244"/>
    </source>
</evidence>
<reference evidence="2" key="2">
    <citation type="submission" date="2020-09" db="EMBL/GenBank/DDBJ databases">
        <authorList>
            <person name="Sun Q."/>
            <person name="Ohkuma M."/>
        </authorList>
    </citation>
    <scope>NUCLEOTIDE SEQUENCE</scope>
    <source>
        <strain evidence="2">JCM 4790</strain>
    </source>
</reference>
<proteinExistence type="predicted"/>
<reference evidence="2" key="1">
    <citation type="journal article" date="2014" name="Int. J. Syst. Evol. Microbiol.">
        <title>Complete genome sequence of Corynebacterium casei LMG S-19264T (=DSM 44701T), isolated from a smear-ripened cheese.</title>
        <authorList>
            <consortium name="US DOE Joint Genome Institute (JGI-PGF)"/>
            <person name="Walter F."/>
            <person name="Albersmeier A."/>
            <person name="Kalinowski J."/>
            <person name="Ruckert C."/>
        </authorList>
    </citation>
    <scope>NUCLEOTIDE SEQUENCE</scope>
    <source>
        <strain evidence="2">JCM 4790</strain>
    </source>
</reference>
<dbReference type="EMBL" id="BMVU01000037">
    <property type="protein sequence ID" value="GGX97270.1"/>
    <property type="molecule type" value="Genomic_DNA"/>
</dbReference>
<name>A0A918NUN7_9ACTN</name>
<dbReference type="AlphaFoldDB" id="A0A918NUN7"/>
<keyword evidence="3" id="KW-1185">Reference proteome</keyword>
<gene>
    <name evidence="2" type="ORF">GCM10010358_58860</name>
</gene>
<organism evidence="2 3">
    <name type="scientific">Streptomyces minutiscleroticus</name>
    <dbReference type="NCBI Taxonomy" id="68238"/>
    <lineage>
        <taxon>Bacteria</taxon>
        <taxon>Bacillati</taxon>
        <taxon>Actinomycetota</taxon>
        <taxon>Actinomycetes</taxon>
        <taxon>Kitasatosporales</taxon>
        <taxon>Streptomycetaceae</taxon>
        <taxon>Streptomyces</taxon>
    </lineage>
</organism>
<protein>
    <submittedName>
        <fullName evidence="2">Uncharacterized protein</fullName>
    </submittedName>
</protein>
<dbReference type="Gene3D" id="1.10.357.10">
    <property type="entry name" value="Tetracycline Repressor, domain 2"/>
    <property type="match status" value="1"/>
</dbReference>
<feature type="region of interest" description="Disordered" evidence="1">
    <location>
        <begin position="89"/>
        <end position="132"/>
    </location>
</feature>
<feature type="region of interest" description="Disordered" evidence="1">
    <location>
        <begin position="1"/>
        <end position="26"/>
    </location>
</feature>
<accession>A0A918NUN7</accession>
<evidence type="ECO:0000313" key="2">
    <source>
        <dbReference type="EMBL" id="GGX97270.1"/>
    </source>
</evidence>
<dbReference type="Proteomes" id="UP000619244">
    <property type="component" value="Unassembled WGS sequence"/>
</dbReference>